<evidence type="ECO:0000313" key="13">
    <source>
        <dbReference type="Proteomes" id="UP000186385"/>
    </source>
</evidence>
<dbReference type="InterPro" id="IPR020449">
    <property type="entry name" value="Tscrpt_reg_AraC-type_HTH"/>
</dbReference>
<dbReference type="InterPro" id="IPR009057">
    <property type="entry name" value="Homeodomain-like_sf"/>
</dbReference>
<dbReference type="SMART" id="SM00342">
    <property type="entry name" value="HTH_ARAC"/>
    <property type="match status" value="1"/>
</dbReference>
<dbReference type="GO" id="GO:0043565">
    <property type="term" value="F:sequence-specific DNA binding"/>
    <property type="evidence" value="ECO:0007669"/>
    <property type="project" value="InterPro"/>
</dbReference>
<reference evidence="11" key="3">
    <citation type="submission" date="2017-03" db="EMBL/GenBank/DDBJ databases">
        <authorList>
            <person name="Dastager S.G."/>
            <person name="Neurgaonkar P.S."/>
            <person name="Dharne M.S."/>
        </authorList>
    </citation>
    <scope>NUCLEOTIDE SEQUENCE</scope>
    <source>
        <strain evidence="11">DSM 25145</strain>
    </source>
</reference>
<dbReference type="InterPro" id="IPR011006">
    <property type="entry name" value="CheY-like_superfamily"/>
</dbReference>
<dbReference type="InterPro" id="IPR051552">
    <property type="entry name" value="HptR"/>
</dbReference>
<evidence type="ECO:0000256" key="7">
    <source>
        <dbReference type="ARBA" id="ARBA00023163"/>
    </source>
</evidence>
<dbReference type="Pfam" id="PF00072">
    <property type="entry name" value="Response_reg"/>
    <property type="match status" value="1"/>
</dbReference>
<gene>
    <name evidence="11" type="ORF">B1B05_08950</name>
    <name evidence="12" type="ORF">SAMN05443094_103466</name>
</gene>
<proteinExistence type="predicted"/>
<evidence type="ECO:0000256" key="2">
    <source>
        <dbReference type="ARBA" id="ARBA00022490"/>
    </source>
</evidence>
<dbReference type="SUPFAM" id="SSF46689">
    <property type="entry name" value="Homeodomain-like"/>
    <property type="match status" value="2"/>
</dbReference>
<accession>A0A1N6V649</accession>
<dbReference type="Gene3D" id="3.40.50.2300">
    <property type="match status" value="1"/>
</dbReference>
<dbReference type="PROSITE" id="PS50110">
    <property type="entry name" value="RESPONSE_REGULATORY"/>
    <property type="match status" value="1"/>
</dbReference>
<dbReference type="GO" id="GO:0003700">
    <property type="term" value="F:DNA-binding transcription factor activity"/>
    <property type="evidence" value="ECO:0007669"/>
    <property type="project" value="InterPro"/>
</dbReference>
<dbReference type="PANTHER" id="PTHR42713">
    <property type="entry name" value="HISTIDINE KINASE-RELATED"/>
    <property type="match status" value="1"/>
</dbReference>
<organism evidence="12 13">
    <name type="scientific">Domibacillus enclensis</name>
    <dbReference type="NCBI Taxonomy" id="1017273"/>
    <lineage>
        <taxon>Bacteria</taxon>
        <taxon>Bacillati</taxon>
        <taxon>Bacillota</taxon>
        <taxon>Bacilli</taxon>
        <taxon>Bacillales</taxon>
        <taxon>Bacillaceae</taxon>
        <taxon>Domibacillus</taxon>
    </lineage>
</organism>
<dbReference type="InterPro" id="IPR001789">
    <property type="entry name" value="Sig_transdc_resp-reg_receiver"/>
</dbReference>
<dbReference type="GO" id="GO:0000160">
    <property type="term" value="P:phosphorelay signal transduction system"/>
    <property type="evidence" value="ECO:0007669"/>
    <property type="project" value="UniProtKB-KW"/>
</dbReference>
<sequence length="373" mass="42981">MINVIIADDEPLILKNLQLIIPWNDLGCDVRGTAKNGQEAYELCRQMDADLLLTDISMPEVTGLELLKKLHQLPNKPLSIIISGYDEFEYAREGLKYNAMDYILKPIDYAELQQCIQKAVRHIKERSTQQYELEKQRLYEAVTTGVFEKDARRFRKPLIPLLFQHPPQAFPSVPSIEGQKMYSISLSSVQHVVLLEVELEDRQTLLGRLTYQEADTKILIGLPLEGEEEVKPAVQKLMKWMDVHHVFEESALLIEEAEQKYQSKKSATDAIGHARSFIEAHFYEDISAEQAADYAGISISYFSLLFKQVTGSTFLDYVTTFRIEKACRMLVQTQLKTYEIAEKVGYTDQRYFSQVFKKRVGVTPSEYRKQYAK</sequence>
<evidence type="ECO:0000256" key="5">
    <source>
        <dbReference type="ARBA" id="ARBA00023015"/>
    </source>
</evidence>
<dbReference type="SUPFAM" id="SSF52172">
    <property type="entry name" value="CheY-like"/>
    <property type="match status" value="1"/>
</dbReference>
<dbReference type="Gene3D" id="1.10.10.60">
    <property type="entry name" value="Homeodomain-like"/>
    <property type="match status" value="2"/>
</dbReference>
<comment type="subcellular location">
    <subcellularLocation>
        <location evidence="1">Cytoplasm</location>
    </subcellularLocation>
</comment>
<evidence type="ECO:0000259" key="9">
    <source>
        <dbReference type="PROSITE" id="PS01124"/>
    </source>
</evidence>
<dbReference type="GO" id="GO:0005737">
    <property type="term" value="C:cytoplasm"/>
    <property type="evidence" value="ECO:0007669"/>
    <property type="project" value="UniProtKB-SubCell"/>
</dbReference>
<evidence type="ECO:0000256" key="4">
    <source>
        <dbReference type="ARBA" id="ARBA00023012"/>
    </source>
</evidence>
<evidence type="ECO:0000256" key="6">
    <source>
        <dbReference type="ARBA" id="ARBA00023125"/>
    </source>
</evidence>
<dbReference type="Proteomes" id="UP000186385">
    <property type="component" value="Unassembled WGS sequence"/>
</dbReference>
<dbReference type="PANTHER" id="PTHR42713:SF3">
    <property type="entry name" value="TRANSCRIPTIONAL REGULATORY PROTEIN HPTR"/>
    <property type="match status" value="1"/>
</dbReference>
<dbReference type="PROSITE" id="PS01124">
    <property type="entry name" value="HTH_ARAC_FAMILY_2"/>
    <property type="match status" value="1"/>
</dbReference>
<name>A0A1N6V649_9BACI</name>
<evidence type="ECO:0000256" key="1">
    <source>
        <dbReference type="ARBA" id="ARBA00004496"/>
    </source>
</evidence>
<keyword evidence="4" id="KW-0902">Two-component regulatory system</keyword>
<feature type="modified residue" description="4-aspartylphosphate" evidence="8">
    <location>
        <position position="55"/>
    </location>
</feature>
<evidence type="ECO:0000259" key="10">
    <source>
        <dbReference type="PROSITE" id="PS50110"/>
    </source>
</evidence>
<dbReference type="EMBL" id="FTLX01000003">
    <property type="protein sequence ID" value="SIQ73341.1"/>
    <property type="molecule type" value="Genomic_DNA"/>
</dbReference>
<dbReference type="AlphaFoldDB" id="A0A1N6V649"/>
<keyword evidence="3 8" id="KW-0597">Phosphoprotein</keyword>
<keyword evidence="6 11" id="KW-0238">DNA-binding</keyword>
<evidence type="ECO:0000313" key="12">
    <source>
        <dbReference type="EMBL" id="SIQ73341.1"/>
    </source>
</evidence>
<dbReference type="CDD" id="cd17536">
    <property type="entry name" value="REC_YesN-like"/>
    <property type="match status" value="1"/>
</dbReference>
<keyword evidence="7" id="KW-0804">Transcription</keyword>
<dbReference type="PRINTS" id="PR00032">
    <property type="entry name" value="HTHARAC"/>
</dbReference>
<keyword evidence="14" id="KW-1185">Reference proteome</keyword>
<dbReference type="STRING" id="1017273.SAMN05443094_103466"/>
<feature type="domain" description="HTH araC/xylS-type" evidence="9">
    <location>
        <begin position="272"/>
        <end position="370"/>
    </location>
</feature>
<keyword evidence="5" id="KW-0805">Transcription regulation</keyword>
<dbReference type="SMART" id="SM00448">
    <property type="entry name" value="REC"/>
    <property type="match status" value="1"/>
</dbReference>
<feature type="domain" description="Response regulatory" evidence="10">
    <location>
        <begin position="3"/>
        <end position="120"/>
    </location>
</feature>
<evidence type="ECO:0000313" key="14">
    <source>
        <dbReference type="Proteomes" id="UP000215545"/>
    </source>
</evidence>
<evidence type="ECO:0000256" key="8">
    <source>
        <dbReference type="PROSITE-ProRule" id="PRU00169"/>
    </source>
</evidence>
<dbReference type="EMBL" id="MWSK01000003">
    <property type="protein sequence ID" value="OXS78708.1"/>
    <property type="molecule type" value="Genomic_DNA"/>
</dbReference>
<dbReference type="Proteomes" id="UP000215545">
    <property type="component" value="Unassembled WGS sequence"/>
</dbReference>
<reference evidence="12 13" key="1">
    <citation type="submission" date="2017-01" db="EMBL/GenBank/DDBJ databases">
        <authorList>
            <person name="Mah S.A."/>
            <person name="Swanson W.J."/>
            <person name="Moy G.W."/>
            <person name="Vacquier V.D."/>
        </authorList>
    </citation>
    <scope>NUCLEOTIDE SEQUENCE [LARGE SCALE GENOMIC DNA]</scope>
    <source>
        <strain evidence="12 13">NIO-1016</strain>
    </source>
</reference>
<dbReference type="Pfam" id="PF12833">
    <property type="entry name" value="HTH_18"/>
    <property type="match status" value="1"/>
</dbReference>
<dbReference type="RefSeq" id="WP_045849884.1">
    <property type="nucleotide sequence ID" value="NZ_FTLX01000003.1"/>
</dbReference>
<protein>
    <submittedName>
        <fullName evidence="11">DNA-binding response regulator</fullName>
    </submittedName>
    <submittedName>
        <fullName evidence="12">Two-component system, response regulator YesN</fullName>
    </submittedName>
</protein>
<keyword evidence="2" id="KW-0963">Cytoplasm</keyword>
<evidence type="ECO:0000256" key="3">
    <source>
        <dbReference type="ARBA" id="ARBA00022553"/>
    </source>
</evidence>
<dbReference type="OrthoDB" id="342399at2"/>
<dbReference type="InterPro" id="IPR018060">
    <property type="entry name" value="HTH_AraC"/>
</dbReference>
<reference evidence="14" key="2">
    <citation type="submission" date="2017-03" db="EMBL/GenBank/DDBJ databases">
        <title>Bacillus sp. V-88(T) DSM27956, whole genome shotgun sequencing project.</title>
        <authorList>
            <person name="Dastager S.G."/>
            <person name="Neurgaonkar P.S."/>
            <person name="Dharne M.S."/>
        </authorList>
    </citation>
    <scope>NUCLEOTIDE SEQUENCE [LARGE SCALE GENOMIC DNA]</scope>
    <source>
        <strain evidence="14">DSM 25145</strain>
    </source>
</reference>
<evidence type="ECO:0000313" key="11">
    <source>
        <dbReference type="EMBL" id="OXS78708.1"/>
    </source>
</evidence>